<dbReference type="SMART" id="SM00862">
    <property type="entry name" value="Trans_reg_C"/>
    <property type="match status" value="1"/>
</dbReference>
<dbReference type="PANTHER" id="PTHR48111:SF49">
    <property type="entry name" value="HEME RESPONSE REGULATOR HSSR"/>
    <property type="match status" value="1"/>
</dbReference>
<dbReference type="Gene3D" id="3.40.50.2300">
    <property type="match status" value="1"/>
</dbReference>
<dbReference type="Pfam" id="PF00072">
    <property type="entry name" value="Response_reg"/>
    <property type="match status" value="1"/>
</dbReference>
<dbReference type="GO" id="GO:0005829">
    <property type="term" value="C:cytosol"/>
    <property type="evidence" value="ECO:0007669"/>
    <property type="project" value="TreeGrafter"/>
</dbReference>
<sequence>MNTILVVDDDAHILKLVNIHLVQAGYQVIQASCADDALEQLDTTLPDLAIVDVMMPGMNGFELTKILNEDYNIPVLLLTAKGELEDKEKGFSAGSDDYVVKPFEPRELLFRVAAILRRFDKKNQETFEVGDMFIDRRSFEVTIGNQTLMLPLKEFELLALLASRPNQVFPRATIMEQIWGFDYEGDEQTLNTHIKRIRERIANHTNCVTITTVRGVGYKLEVDGAC</sequence>
<protein>
    <recommendedName>
        <fullName evidence="11">Heme response regulator HssR</fullName>
    </recommendedName>
</protein>
<keyword evidence="9" id="KW-0804">Transcription</keyword>
<dbReference type="PANTHER" id="PTHR48111">
    <property type="entry name" value="REGULATOR OF RPOS"/>
    <property type="match status" value="1"/>
</dbReference>
<reference evidence="16" key="1">
    <citation type="submission" date="2014-07" db="EMBL/GenBank/DDBJ databases">
        <authorList>
            <person name="Urmite Genomes Urmite Genomes"/>
        </authorList>
    </citation>
    <scope>NUCLEOTIDE SEQUENCE</scope>
    <source>
        <strain evidence="16">13S34_air</strain>
    </source>
</reference>
<comment type="subcellular location">
    <subcellularLocation>
        <location evidence="1">Cytoplasm</location>
    </subcellularLocation>
</comment>
<dbReference type="InterPro" id="IPR039420">
    <property type="entry name" value="WalR-like"/>
</dbReference>
<organism evidence="16">
    <name type="scientific">Metalysinibacillus saudimassiliensis</name>
    <dbReference type="NCBI Taxonomy" id="1461583"/>
    <lineage>
        <taxon>Bacteria</taxon>
        <taxon>Bacillati</taxon>
        <taxon>Bacillota</taxon>
        <taxon>Bacilli</taxon>
        <taxon>Bacillales</taxon>
        <taxon>Caryophanaceae</taxon>
        <taxon>Metalysinibacillus</taxon>
    </lineage>
</organism>
<evidence type="ECO:0000256" key="1">
    <source>
        <dbReference type="ARBA" id="ARBA00004496"/>
    </source>
</evidence>
<accession>A0A078M467</accession>
<evidence type="ECO:0000313" key="16">
    <source>
        <dbReference type="EMBL" id="CEA01070.1"/>
    </source>
</evidence>
<proteinExistence type="predicted"/>
<dbReference type="Gene3D" id="1.10.10.10">
    <property type="entry name" value="Winged helix-like DNA-binding domain superfamily/Winged helix DNA-binding domain"/>
    <property type="match status" value="1"/>
</dbReference>
<dbReference type="Gene3D" id="6.10.250.690">
    <property type="match status" value="1"/>
</dbReference>
<dbReference type="SMART" id="SM00448">
    <property type="entry name" value="REC"/>
    <property type="match status" value="1"/>
</dbReference>
<dbReference type="InterPro" id="IPR001867">
    <property type="entry name" value="OmpR/PhoB-type_DNA-bd"/>
</dbReference>
<feature type="DNA-binding region" description="OmpR/PhoB-type" evidence="13">
    <location>
        <begin position="124"/>
        <end position="222"/>
    </location>
</feature>
<dbReference type="Pfam" id="PF00486">
    <property type="entry name" value="Trans_reg_C"/>
    <property type="match status" value="1"/>
</dbReference>
<evidence type="ECO:0000256" key="11">
    <source>
        <dbReference type="ARBA" id="ARBA00039976"/>
    </source>
</evidence>
<evidence type="ECO:0000256" key="6">
    <source>
        <dbReference type="ARBA" id="ARBA00023026"/>
    </source>
</evidence>
<evidence type="ECO:0000256" key="7">
    <source>
        <dbReference type="ARBA" id="ARBA00023125"/>
    </source>
</evidence>
<feature type="modified residue" description="4-aspartylphosphate" evidence="12">
    <location>
        <position position="52"/>
    </location>
</feature>
<name>A0A078M467_9BACL</name>
<dbReference type="SUPFAM" id="SSF52172">
    <property type="entry name" value="CheY-like"/>
    <property type="match status" value="1"/>
</dbReference>
<evidence type="ECO:0000256" key="12">
    <source>
        <dbReference type="PROSITE-ProRule" id="PRU00169"/>
    </source>
</evidence>
<dbReference type="InterPro" id="IPR001789">
    <property type="entry name" value="Sig_transdc_resp-reg_receiver"/>
</dbReference>
<dbReference type="PROSITE" id="PS51755">
    <property type="entry name" value="OMPR_PHOB"/>
    <property type="match status" value="1"/>
</dbReference>
<keyword evidence="6" id="KW-0843">Virulence</keyword>
<dbReference type="AlphaFoldDB" id="A0A078M467"/>
<evidence type="ECO:0000256" key="2">
    <source>
        <dbReference type="ARBA" id="ARBA00022490"/>
    </source>
</evidence>
<dbReference type="GO" id="GO:0000976">
    <property type="term" value="F:transcription cis-regulatory region binding"/>
    <property type="evidence" value="ECO:0007669"/>
    <property type="project" value="TreeGrafter"/>
</dbReference>
<dbReference type="HOGENOM" id="CLU_000445_30_3_9"/>
<evidence type="ECO:0000256" key="13">
    <source>
        <dbReference type="PROSITE-ProRule" id="PRU01091"/>
    </source>
</evidence>
<keyword evidence="2" id="KW-0963">Cytoplasm</keyword>
<evidence type="ECO:0000256" key="10">
    <source>
        <dbReference type="ARBA" id="ARBA00037471"/>
    </source>
</evidence>
<dbReference type="InterPro" id="IPR036388">
    <property type="entry name" value="WH-like_DNA-bd_sf"/>
</dbReference>
<dbReference type="PATRIC" id="fig|1461583.4.peg.741"/>
<keyword evidence="5" id="KW-0805">Transcription regulation</keyword>
<dbReference type="PROSITE" id="PS50110">
    <property type="entry name" value="RESPONSE_REGULATORY"/>
    <property type="match status" value="1"/>
</dbReference>
<evidence type="ECO:0000256" key="8">
    <source>
        <dbReference type="ARBA" id="ARBA00023159"/>
    </source>
</evidence>
<dbReference type="CDD" id="cd00383">
    <property type="entry name" value="trans_reg_C"/>
    <property type="match status" value="1"/>
</dbReference>
<keyword evidence="7 13" id="KW-0238">DNA-binding</keyword>
<evidence type="ECO:0000259" key="14">
    <source>
        <dbReference type="PROSITE" id="PS50110"/>
    </source>
</evidence>
<dbReference type="FunFam" id="1.10.10.10:FF:000018">
    <property type="entry name" value="DNA-binding response regulator ResD"/>
    <property type="match status" value="1"/>
</dbReference>
<keyword evidence="3 12" id="KW-0597">Phosphoprotein</keyword>
<evidence type="ECO:0000259" key="15">
    <source>
        <dbReference type="PROSITE" id="PS51755"/>
    </source>
</evidence>
<dbReference type="GO" id="GO:0006355">
    <property type="term" value="P:regulation of DNA-templated transcription"/>
    <property type="evidence" value="ECO:0007669"/>
    <property type="project" value="InterPro"/>
</dbReference>
<evidence type="ECO:0000256" key="9">
    <source>
        <dbReference type="ARBA" id="ARBA00023163"/>
    </source>
</evidence>
<evidence type="ECO:0000256" key="3">
    <source>
        <dbReference type="ARBA" id="ARBA00022553"/>
    </source>
</evidence>
<feature type="domain" description="Response regulatory" evidence="14">
    <location>
        <begin position="3"/>
        <end position="116"/>
    </location>
</feature>
<dbReference type="EMBL" id="LN483074">
    <property type="protein sequence ID" value="CEA01070.1"/>
    <property type="molecule type" value="Genomic_DNA"/>
</dbReference>
<keyword evidence="8" id="KW-0010">Activator</keyword>
<gene>
    <name evidence="16" type="primary">hssR</name>
    <name evidence="16" type="ORF">BN1050_00779</name>
</gene>
<evidence type="ECO:0000256" key="4">
    <source>
        <dbReference type="ARBA" id="ARBA00023012"/>
    </source>
</evidence>
<keyword evidence="4" id="KW-0902">Two-component regulatory system</keyword>
<evidence type="ECO:0000256" key="5">
    <source>
        <dbReference type="ARBA" id="ARBA00023015"/>
    </source>
</evidence>
<dbReference type="InterPro" id="IPR011006">
    <property type="entry name" value="CheY-like_superfamily"/>
</dbReference>
<dbReference type="GO" id="GO:0032993">
    <property type="term" value="C:protein-DNA complex"/>
    <property type="evidence" value="ECO:0007669"/>
    <property type="project" value="TreeGrafter"/>
</dbReference>
<feature type="domain" description="OmpR/PhoB-type" evidence="15">
    <location>
        <begin position="124"/>
        <end position="222"/>
    </location>
</feature>
<dbReference type="GO" id="GO:0000156">
    <property type="term" value="F:phosphorelay response regulator activity"/>
    <property type="evidence" value="ECO:0007669"/>
    <property type="project" value="TreeGrafter"/>
</dbReference>
<comment type="function">
    <text evidence="10">Member of the two-component regulatory system HssS/HssR involved in intracellular heme homeostasis and tempering of staphylococcal virulence. Phosphorylated HssR binds to a direct repeat sequence within hrtAB promoter and activates the expression of hrtAB, an efflux pump, in response to extracellular heme, hemin, hemoglobin or blood.</text>
</comment>